<accession>A0A6P6CPG3</accession>
<dbReference type="PRINTS" id="PR00421">
    <property type="entry name" value="THIOREDOXIN"/>
</dbReference>
<dbReference type="PROSITE" id="PS51352">
    <property type="entry name" value="THIOREDOXIN_2"/>
    <property type="match status" value="1"/>
</dbReference>
<keyword evidence="4" id="KW-1185">Reference proteome</keyword>
<dbReference type="InterPro" id="IPR017937">
    <property type="entry name" value="Thioredoxin_CS"/>
</dbReference>
<evidence type="ECO:0000256" key="2">
    <source>
        <dbReference type="ARBA" id="ARBA00023284"/>
    </source>
</evidence>
<evidence type="ECO:0000313" key="4">
    <source>
        <dbReference type="Proteomes" id="UP000515202"/>
    </source>
</evidence>
<name>A0A6P6CPG3_PTEVA</name>
<dbReference type="Gene3D" id="3.40.30.10">
    <property type="entry name" value="Glutaredoxin"/>
    <property type="match status" value="1"/>
</dbReference>
<dbReference type="Pfam" id="PF00085">
    <property type="entry name" value="Thioredoxin"/>
    <property type="match status" value="1"/>
</dbReference>
<dbReference type="KEGG" id="pvp:105295352"/>
<dbReference type="PROSITE" id="PS00194">
    <property type="entry name" value="THIOREDOXIN_1"/>
    <property type="match status" value="1"/>
</dbReference>
<gene>
    <name evidence="5" type="primary">LOC105295352</name>
</gene>
<evidence type="ECO:0000313" key="5">
    <source>
        <dbReference type="RefSeq" id="XP_023389269.1"/>
    </source>
</evidence>
<dbReference type="CDD" id="cd02947">
    <property type="entry name" value="TRX_family"/>
    <property type="match status" value="1"/>
</dbReference>
<dbReference type="InterPro" id="IPR013766">
    <property type="entry name" value="Thioredoxin_domain"/>
</dbReference>
<keyword evidence="2" id="KW-0676">Redox-active center</keyword>
<keyword evidence="1" id="KW-1015">Disulfide bond</keyword>
<dbReference type="Proteomes" id="UP000515202">
    <property type="component" value="Unplaced"/>
</dbReference>
<reference evidence="5" key="1">
    <citation type="submission" date="2025-08" db="UniProtKB">
        <authorList>
            <consortium name="RefSeq"/>
        </authorList>
    </citation>
    <scope>IDENTIFICATION</scope>
    <source>
        <tissue evidence="5">Kidney</tissue>
    </source>
</reference>
<evidence type="ECO:0000259" key="3">
    <source>
        <dbReference type="PROSITE" id="PS51352"/>
    </source>
</evidence>
<dbReference type="InterPro" id="IPR036249">
    <property type="entry name" value="Thioredoxin-like_sf"/>
</dbReference>
<feature type="domain" description="Thioredoxin" evidence="3">
    <location>
        <begin position="1"/>
        <end position="97"/>
    </location>
</feature>
<dbReference type="SUPFAM" id="SSF52833">
    <property type="entry name" value="Thioredoxin-like"/>
    <property type="match status" value="1"/>
</dbReference>
<dbReference type="OrthoDB" id="2121326at2759"/>
<evidence type="ECO:0000256" key="1">
    <source>
        <dbReference type="ARBA" id="ARBA00023157"/>
    </source>
</evidence>
<proteinExistence type="predicted"/>
<dbReference type="AlphaFoldDB" id="A0A6P6CPG3"/>
<dbReference type="RefSeq" id="XP_023389269.1">
    <property type="nucleotide sequence ID" value="XM_023533501.1"/>
</dbReference>
<organism evidence="4 5">
    <name type="scientific">Pteropus vampyrus</name>
    <name type="common">Large flying fox</name>
    <dbReference type="NCBI Taxonomy" id="132908"/>
    <lineage>
        <taxon>Eukaryota</taxon>
        <taxon>Metazoa</taxon>
        <taxon>Chordata</taxon>
        <taxon>Craniata</taxon>
        <taxon>Vertebrata</taxon>
        <taxon>Euteleostomi</taxon>
        <taxon>Mammalia</taxon>
        <taxon>Eutheria</taxon>
        <taxon>Laurasiatheria</taxon>
        <taxon>Chiroptera</taxon>
        <taxon>Yinpterochiroptera</taxon>
        <taxon>Pteropodoidea</taxon>
        <taxon>Pteropodidae</taxon>
        <taxon>Pteropodinae</taxon>
        <taxon>Pteropus</taxon>
    </lineage>
</organism>
<sequence>MYISSFMFLSQDELKKFLKAAECKLVVVEFSAKWCGPCKKIYPIVHALSLQYQNVMFANVDVDDARELAQTCNIKAIPAFQMYKQTQKVCVHGNWQS</sequence>
<dbReference type="PANTHER" id="PTHR46115">
    <property type="entry name" value="THIOREDOXIN-LIKE PROTEIN 1"/>
    <property type="match status" value="1"/>
</dbReference>
<protein>
    <submittedName>
        <fullName evidence="5">Thioredoxin domain-containing protein 8</fullName>
    </submittedName>
</protein>
<dbReference type="GeneID" id="105295352"/>